<dbReference type="InterPro" id="IPR029063">
    <property type="entry name" value="SAM-dependent_MTases_sf"/>
</dbReference>
<evidence type="ECO:0000256" key="2">
    <source>
        <dbReference type="SAM" id="MobiDB-lite"/>
    </source>
</evidence>
<evidence type="ECO:0000313" key="3">
    <source>
        <dbReference type="EMBL" id="KAJ8306604.1"/>
    </source>
</evidence>
<dbReference type="InterPro" id="IPR000682">
    <property type="entry name" value="PCMT"/>
</dbReference>
<feature type="compositionally biased region" description="Low complexity" evidence="2">
    <location>
        <begin position="416"/>
        <end position="427"/>
    </location>
</feature>
<evidence type="ECO:0000313" key="4">
    <source>
        <dbReference type="Proteomes" id="UP001217089"/>
    </source>
</evidence>
<feature type="compositionally biased region" description="Polar residues" evidence="2">
    <location>
        <begin position="457"/>
        <end position="468"/>
    </location>
</feature>
<dbReference type="PANTHER" id="PTHR11579">
    <property type="entry name" value="PROTEIN-L-ISOASPARTATE O-METHYLTRANSFERASE"/>
    <property type="match status" value="1"/>
</dbReference>
<evidence type="ECO:0000256" key="1">
    <source>
        <dbReference type="ARBA" id="ARBA00005369"/>
    </source>
</evidence>
<feature type="compositionally biased region" description="Acidic residues" evidence="2">
    <location>
        <begin position="291"/>
        <end position="306"/>
    </location>
</feature>
<dbReference type="Pfam" id="PF01135">
    <property type="entry name" value="PCMT"/>
    <property type="match status" value="1"/>
</dbReference>
<feature type="compositionally biased region" description="Basic residues" evidence="2">
    <location>
        <begin position="222"/>
        <end position="232"/>
    </location>
</feature>
<dbReference type="EMBL" id="JARBDR010000813">
    <property type="protein sequence ID" value="KAJ8306604.1"/>
    <property type="molecule type" value="Genomic_DNA"/>
</dbReference>
<dbReference type="SUPFAM" id="SSF53335">
    <property type="entry name" value="S-adenosyl-L-methionine-dependent methyltransferases"/>
    <property type="match status" value="1"/>
</dbReference>
<accession>A0ABQ9EMV4</accession>
<dbReference type="Proteomes" id="UP001217089">
    <property type="component" value="Unassembled WGS sequence"/>
</dbReference>
<proteinExistence type="inferred from homology"/>
<comment type="caution">
    <text evidence="3">The sequence shown here is derived from an EMBL/GenBank/DDBJ whole genome shotgun (WGS) entry which is preliminary data.</text>
</comment>
<evidence type="ECO:0008006" key="5">
    <source>
        <dbReference type="Google" id="ProtNLM"/>
    </source>
</evidence>
<dbReference type="PANTHER" id="PTHR11579:SF9">
    <property type="entry name" value="PROTEIN-L-ISOASPARTATE O-METHYLTRANSFERASE"/>
    <property type="match status" value="1"/>
</dbReference>
<gene>
    <name evidence="3" type="ORF">KUTeg_017149</name>
</gene>
<feature type="region of interest" description="Disordered" evidence="2">
    <location>
        <begin position="457"/>
        <end position="506"/>
    </location>
</feature>
<feature type="compositionally biased region" description="Acidic residues" evidence="2">
    <location>
        <begin position="490"/>
        <end position="501"/>
    </location>
</feature>
<feature type="compositionally biased region" description="Acidic residues" evidence="2">
    <location>
        <begin position="382"/>
        <end position="397"/>
    </location>
</feature>
<dbReference type="Gene3D" id="3.40.50.150">
    <property type="entry name" value="Vaccinia Virus protein VP39"/>
    <property type="match status" value="2"/>
</dbReference>
<keyword evidence="4" id="KW-1185">Reference proteome</keyword>
<comment type="similarity">
    <text evidence="1">Belongs to the methyltransferase superfamily. L-isoaspartyl/D-aspartyl protein methyltransferase family.</text>
</comment>
<feature type="region of interest" description="Disordered" evidence="2">
    <location>
        <begin position="254"/>
        <end position="430"/>
    </location>
</feature>
<protein>
    <recommendedName>
        <fullName evidence="5">Protein-L-isoaspartate O-methyltransferase domain-containing protein 1</fullName>
    </recommendedName>
</protein>
<feature type="region of interest" description="Disordered" evidence="2">
    <location>
        <begin position="218"/>
        <end position="239"/>
    </location>
</feature>
<feature type="compositionally biased region" description="Basic and acidic residues" evidence="2">
    <location>
        <begin position="322"/>
        <end position="381"/>
    </location>
</feature>
<feature type="compositionally biased region" description="Acidic residues" evidence="2">
    <location>
        <begin position="258"/>
        <end position="269"/>
    </location>
</feature>
<name>A0ABQ9EMV4_TEGGR</name>
<feature type="compositionally biased region" description="Basic and acidic residues" evidence="2">
    <location>
        <begin position="278"/>
        <end position="290"/>
    </location>
</feature>
<reference evidence="3 4" key="1">
    <citation type="submission" date="2022-12" db="EMBL/GenBank/DDBJ databases">
        <title>Chromosome-level genome of Tegillarca granosa.</title>
        <authorList>
            <person name="Kim J."/>
        </authorList>
    </citation>
    <scope>NUCLEOTIDE SEQUENCE [LARGE SCALE GENOMIC DNA]</scope>
    <source>
        <strain evidence="3">Teg-2019</strain>
        <tissue evidence="3">Adductor muscle</tissue>
    </source>
</reference>
<sequence length="602" mass="67943">MGGAVSTGEDNDELVDNLVDADYIKTPLVEKVFRAVDRADYYLPDHKESAYKDLAWKHGHLHLSAPCIYSEVMESLQLEPGLSFLNLGSGTGYLSTMVGLVLVGNCLQLPSSCRLYDRVYCGASCPPEHENYMKNLIAINGILVMPLNDQLLQIRRTSQTTWETKSLMSVSFSTLVVPTQQNAMDIYELPEPQLPVLQDFCRISIRRILRSNIHKEHPSLKAIRKRKPKKQKPKVDLKRRLNIVPMSMGMMILGQFDDSGESDGGDPELEGSPRSRRSSHDRNIQQREDEGIITDDIDEEDSDDEESARLGEVNSLLRSHRRSDPLSRLEEHQNSREESVESSIQKKSDHHTPENSDDNFPKIDDNMEVKNTNNDKKKMEEVSSDDMSENEDMDTDLADIIFGGKTVSPPRKLRYSSSTSVDTSDTSGIGSLSEASVIGSLPDDHMIEQDITKCISDKTSSAGSSSEEGMNGDQPMEEEEQDEKDRKTEEEEVEEEEEEEDTKPKESVKIYMKEKITMLPLPEALKSYLAYYRFLCKFARVCVRNRIDTHGALSNIKCVINRIDTHGALNTIDVMVTVPYGSFAHTIDLRVEDYQPDNIMGM</sequence>
<organism evidence="3 4">
    <name type="scientific">Tegillarca granosa</name>
    <name type="common">Malaysian cockle</name>
    <name type="synonym">Anadara granosa</name>
    <dbReference type="NCBI Taxonomy" id="220873"/>
    <lineage>
        <taxon>Eukaryota</taxon>
        <taxon>Metazoa</taxon>
        <taxon>Spiralia</taxon>
        <taxon>Lophotrochozoa</taxon>
        <taxon>Mollusca</taxon>
        <taxon>Bivalvia</taxon>
        <taxon>Autobranchia</taxon>
        <taxon>Pteriomorphia</taxon>
        <taxon>Arcoida</taxon>
        <taxon>Arcoidea</taxon>
        <taxon>Arcidae</taxon>
        <taxon>Tegillarca</taxon>
    </lineage>
</organism>